<gene>
    <name evidence="2" type="ORF">BKE38_29265</name>
</gene>
<dbReference type="AlphaFoldDB" id="A0A1V2GTE4"/>
<feature type="region of interest" description="Disordered" evidence="1">
    <location>
        <begin position="106"/>
        <end position="132"/>
    </location>
</feature>
<protein>
    <recommendedName>
        <fullName evidence="4">Flagellar FliJ protein</fullName>
    </recommendedName>
</protein>
<feature type="non-terminal residue" evidence="2">
    <location>
        <position position="1"/>
    </location>
</feature>
<sequence length="132" mass="15232">LARQAADACRVALAAAERDRLTQEEAIAAHGAVLARETQRARGDAAEMALWSVWLRAAERQRRRLEFELRRRAMVEESLREQLRDNFAQLKRLELALEQHQQKERLAAARKAEQRAEEMELLKPQLLQPRAG</sequence>
<feature type="compositionally biased region" description="Basic and acidic residues" evidence="1">
    <location>
        <begin position="106"/>
        <end position="121"/>
    </location>
</feature>
<dbReference type="Proteomes" id="UP000188879">
    <property type="component" value="Unassembled WGS sequence"/>
</dbReference>
<dbReference type="RefSeq" id="WP_076960666.1">
    <property type="nucleotide sequence ID" value="NZ_MLCO01000515.1"/>
</dbReference>
<evidence type="ECO:0000313" key="3">
    <source>
        <dbReference type="Proteomes" id="UP000188879"/>
    </source>
</evidence>
<organism evidence="2 3">
    <name type="scientific">Teichococcus deserti</name>
    <dbReference type="NCBI Taxonomy" id="1817963"/>
    <lineage>
        <taxon>Bacteria</taxon>
        <taxon>Pseudomonadati</taxon>
        <taxon>Pseudomonadota</taxon>
        <taxon>Alphaproteobacteria</taxon>
        <taxon>Acetobacterales</taxon>
        <taxon>Roseomonadaceae</taxon>
        <taxon>Roseomonas</taxon>
    </lineage>
</organism>
<keyword evidence="3" id="KW-1185">Reference proteome</keyword>
<evidence type="ECO:0000313" key="2">
    <source>
        <dbReference type="EMBL" id="ONG42561.1"/>
    </source>
</evidence>
<evidence type="ECO:0000256" key="1">
    <source>
        <dbReference type="SAM" id="MobiDB-lite"/>
    </source>
</evidence>
<proteinExistence type="predicted"/>
<evidence type="ECO:0008006" key="4">
    <source>
        <dbReference type="Google" id="ProtNLM"/>
    </source>
</evidence>
<comment type="caution">
    <text evidence="2">The sequence shown here is derived from an EMBL/GenBank/DDBJ whole genome shotgun (WGS) entry which is preliminary data.</text>
</comment>
<accession>A0A1V2GTE4</accession>
<name>A0A1V2GTE4_9PROT</name>
<dbReference type="EMBL" id="MLCO01000515">
    <property type="protein sequence ID" value="ONG42561.1"/>
    <property type="molecule type" value="Genomic_DNA"/>
</dbReference>
<reference evidence="2 3" key="1">
    <citation type="submission" date="2016-10" db="EMBL/GenBank/DDBJ databases">
        <title>Draft Genome sequence of Roseomonas sp. strain M3.</title>
        <authorList>
            <person name="Subhash Y."/>
            <person name="Lee S."/>
        </authorList>
    </citation>
    <scope>NUCLEOTIDE SEQUENCE [LARGE SCALE GENOMIC DNA]</scope>
    <source>
        <strain evidence="2 3">M3</strain>
    </source>
</reference>